<dbReference type="AlphaFoldDB" id="A0A8H3VEF2"/>
<keyword evidence="2" id="KW-0472">Membrane</keyword>
<feature type="compositionally biased region" description="Polar residues" evidence="1">
    <location>
        <begin position="116"/>
        <end position="125"/>
    </location>
</feature>
<sequence length="573" mass="63518">MSDHDSDSETPLLRESIADILAGAYRAVSGKAVETTVTEEERPDTASSAESSDTIRPSQPGSATTVRRRSASVVTGPPIIGGESAGDGADSEERRGLTLEDSTARDESAEDPSPAVDTSTAQTDEPTTNPSGSGTPPNQVTFWGSPDLSDLATGTEIDTSPSASTLVPSIQTDGTAETAVEGNDNRPRPRFGPAPNTRPTAPTQRITCADWLSSLVDNIGAVLGAIITVMIFMLVFGSLLWAFGFGFHNYPYIRRDHPRDFKQSDGCREKLACRKQLDVYHKIQSVPYCQDRQEFLEAMGEGKRFGLDAPYYPKGCNYQWFNTNHICKILHRFDGLAIVGDTNAKEIFAGLTTLIREDHLWGASRLWDIPDPIAPACSCDGQFSRPMCEPFLVSRSMDVVGRWGRWGKRFDEQQTPIGFQPSQRRGHGKYESNYHCDLMRTPMIYEPVKSKANGWLGVPESTLRHIQRAMPEAQFKKVPIVFTLDSLNQKNIPQWVIQAYLKSWAHQLPPSHLWVNPGVSYETERLVREAGGESLATWNMTVDATQVREGWYGRRVGLVQAMMVLNWLDMLET</sequence>
<organism evidence="3 4">
    <name type="scientific">Venturia inaequalis</name>
    <name type="common">Apple scab fungus</name>
    <dbReference type="NCBI Taxonomy" id="5025"/>
    <lineage>
        <taxon>Eukaryota</taxon>
        <taxon>Fungi</taxon>
        <taxon>Dikarya</taxon>
        <taxon>Ascomycota</taxon>
        <taxon>Pezizomycotina</taxon>
        <taxon>Dothideomycetes</taxon>
        <taxon>Pleosporomycetidae</taxon>
        <taxon>Venturiales</taxon>
        <taxon>Venturiaceae</taxon>
        <taxon>Venturia</taxon>
    </lineage>
</organism>
<protein>
    <submittedName>
        <fullName evidence="3">Uncharacterized protein</fullName>
    </submittedName>
</protein>
<dbReference type="Proteomes" id="UP000490939">
    <property type="component" value="Unassembled WGS sequence"/>
</dbReference>
<comment type="caution">
    <text evidence="3">The sequence shown here is derived from an EMBL/GenBank/DDBJ whole genome shotgun (WGS) entry which is preliminary data.</text>
</comment>
<feature type="transmembrane region" description="Helical" evidence="2">
    <location>
        <begin position="222"/>
        <end position="247"/>
    </location>
</feature>
<evidence type="ECO:0000313" key="4">
    <source>
        <dbReference type="Proteomes" id="UP000490939"/>
    </source>
</evidence>
<feature type="compositionally biased region" description="Polar residues" evidence="1">
    <location>
        <begin position="156"/>
        <end position="175"/>
    </location>
</feature>
<accession>A0A8H3VEF2</accession>
<keyword evidence="2" id="KW-1133">Transmembrane helix</keyword>
<proteinExistence type="predicted"/>
<feature type="compositionally biased region" description="Low complexity" evidence="1">
    <location>
        <begin position="126"/>
        <end position="138"/>
    </location>
</feature>
<feature type="compositionally biased region" description="Basic and acidic residues" evidence="1">
    <location>
        <begin position="91"/>
        <end position="107"/>
    </location>
</feature>
<feature type="region of interest" description="Disordered" evidence="1">
    <location>
        <begin position="29"/>
        <end position="202"/>
    </location>
</feature>
<reference evidence="3 4" key="1">
    <citation type="submission" date="2019-07" db="EMBL/GenBank/DDBJ databases">
        <title>Venturia inaequalis Genome Resource.</title>
        <authorList>
            <person name="Lichtner F.J."/>
        </authorList>
    </citation>
    <scope>NUCLEOTIDE SEQUENCE [LARGE SCALE GENOMIC DNA]</scope>
    <source>
        <strain evidence="3 4">DMI_063113</strain>
    </source>
</reference>
<evidence type="ECO:0000313" key="3">
    <source>
        <dbReference type="EMBL" id="KAE9987539.1"/>
    </source>
</evidence>
<dbReference type="EMBL" id="WNWR01000233">
    <property type="protein sequence ID" value="KAE9987539.1"/>
    <property type="molecule type" value="Genomic_DNA"/>
</dbReference>
<feature type="compositionally biased region" description="Polar residues" evidence="1">
    <location>
        <begin position="45"/>
        <end position="65"/>
    </location>
</feature>
<gene>
    <name evidence="3" type="ORF">EG327_003783</name>
</gene>
<keyword evidence="2" id="KW-0812">Transmembrane</keyword>
<evidence type="ECO:0000256" key="2">
    <source>
        <dbReference type="SAM" id="Phobius"/>
    </source>
</evidence>
<evidence type="ECO:0000256" key="1">
    <source>
        <dbReference type="SAM" id="MobiDB-lite"/>
    </source>
</evidence>
<name>A0A8H3VEF2_VENIN</name>
<keyword evidence="4" id="KW-1185">Reference proteome</keyword>